<dbReference type="PROSITE" id="PS51384">
    <property type="entry name" value="FAD_FR"/>
    <property type="match status" value="1"/>
</dbReference>
<dbReference type="GO" id="GO:0016491">
    <property type="term" value="F:oxidoreductase activity"/>
    <property type="evidence" value="ECO:0007669"/>
    <property type="project" value="InterPro"/>
</dbReference>
<dbReference type="InterPro" id="IPR017927">
    <property type="entry name" value="FAD-bd_FR_type"/>
</dbReference>
<dbReference type="Gene3D" id="2.40.30.10">
    <property type="entry name" value="Translation factors"/>
    <property type="match status" value="1"/>
</dbReference>
<dbReference type="CDD" id="cd06193">
    <property type="entry name" value="siderophore_interacting"/>
    <property type="match status" value="1"/>
</dbReference>
<dbReference type="AlphaFoldDB" id="A0A1N7CEK5"/>
<protein>
    <submittedName>
        <fullName evidence="2">NADPH-dependent ferric siderophore reductase, contains FAD-binding and SIP domains</fullName>
    </submittedName>
</protein>
<feature type="domain" description="FAD-binding FR-type" evidence="1">
    <location>
        <begin position="1"/>
        <end position="126"/>
    </location>
</feature>
<dbReference type="SUPFAM" id="SSF63380">
    <property type="entry name" value="Riboflavin synthase domain-like"/>
    <property type="match status" value="1"/>
</dbReference>
<reference evidence="2 3" key="1">
    <citation type="submission" date="2017-01" db="EMBL/GenBank/DDBJ databases">
        <authorList>
            <person name="Mah S.A."/>
            <person name="Swanson W.J."/>
            <person name="Moy G.W."/>
            <person name="Vacquier V.D."/>
        </authorList>
    </citation>
    <scope>NUCLEOTIDE SEQUENCE [LARGE SCALE GENOMIC DNA]</scope>
    <source>
        <strain evidence="2 3">CPCC 203464</strain>
    </source>
</reference>
<organism evidence="2 3">
    <name type="scientific">Williamsia sterculiae</name>
    <dbReference type="NCBI Taxonomy" id="1344003"/>
    <lineage>
        <taxon>Bacteria</taxon>
        <taxon>Bacillati</taxon>
        <taxon>Actinomycetota</taxon>
        <taxon>Actinomycetes</taxon>
        <taxon>Mycobacteriales</taxon>
        <taxon>Nocardiaceae</taxon>
        <taxon>Williamsia</taxon>
    </lineage>
</organism>
<gene>
    <name evidence="2" type="ORF">SAMN05445060_0085</name>
</gene>
<dbReference type="Pfam" id="PF08021">
    <property type="entry name" value="FAD_binding_9"/>
    <property type="match status" value="1"/>
</dbReference>
<dbReference type="InterPro" id="IPR039261">
    <property type="entry name" value="FNR_nucleotide-bd"/>
</dbReference>
<dbReference type="RefSeq" id="WP_076475551.1">
    <property type="nucleotide sequence ID" value="NZ_FTNT01000001.1"/>
</dbReference>
<evidence type="ECO:0000313" key="3">
    <source>
        <dbReference type="Proteomes" id="UP000186218"/>
    </source>
</evidence>
<evidence type="ECO:0000259" key="1">
    <source>
        <dbReference type="PROSITE" id="PS51384"/>
    </source>
</evidence>
<sequence>MGTVFGAVVAISDPGPRIRRVVLDVPFVDDLGLPGVGDEALCVWFPAPGAAAPPAMQCRDGVWQYYDPDTVPQGRNYTVRTAGPGRKQLTVDLVLHERGVASDWARSVQIGGQVVLSTARSWYRPDPNADWQLLVADLAGLPAVARIVEGLPADARATVIVEVADERDLDYLPARDGIEVISSVGTGNGHAASALTDLVRDFAQPQGRGYCWSATESGASRDIRKYFRRECGWVADQFDIVGYWRFDSEKWDAKFERVSEELVAVYTQALADGKSDKIASEEFDLALERAGL</sequence>
<dbReference type="STRING" id="1344003.SAMN05445060_0085"/>
<dbReference type="InterPro" id="IPR007037">
    <property type="entry name" value="SIP_rossman_dom"/>
</dbReference>
<accession>A0A1N7CEK5</accession>
<dbReference type="Proteomes" id="UP000186218">
    <property type="component" value="Unassembled WGS sequence"/>
</dbReference>
<keyword evidence="3" id="KW-1185">Reference proteome</keyword>
<proteinExistence type="predicted"/>
<dbReference type="InterPro" id="IPR017938">
    <property type="entry name" value="Riboflavin_synthase-like_b-brl"/>
</dbReference>
<evidence type="ECO:0000313" key="2">
    <source>
        <dbReference type="EMBL" id="SIR62081.1"/>
    </source>
</evidence>
<dbReference type="PANTHER" id="PTHR30157:SF0">
    <property type="entry name" value="NADPH-DEPENDENT FERRIC-CHELATE REDUCTASE"/>
    <property type="match status" value="1"/>
</dbReference>
<dbReference type="Pfam" id="PF04954">
    <property type="entry name" value="SIP"/>
    <property type="match status" value="1"/>
</dbReference>
<dbReference type="PANTHER" id="PTHR30157">
    <property type="entry name" value="FERRIC REDUCTASE, NADPH-DEPENDENT"/>
    <property type="match status" value="1"/>
</dbReference>
<dbReference type="Gene3D" id="3.40.50.80">
    <property type="entry name" value="Nucleotide-binding domain of ferredoxin-NADP reductase (FNR) module"/>
    <property type="match status" value="1"/>
</dbReference>
<dbReference type="InterPro" id="IPR013113">
    <property type="entry name" value="SIP_FAD-bd"/>
</dbReference>
<dbReference type="EMBL" id="FTNT01000001">
    <property type="protein sequence ID" value="SIR62081.1"/>
    <property type="molecule type" value="Genomic_DNA"/>
</dbReference>
<dbReference type="InterPro" id="IPR039374">
    <property type="entry name" value="SIP_fam"/>
</dbReference>
<dbReference type="OrthoDB" id="9814826at2"/>
<name>A0A1N7CEK5_9NOCA</name>